<keyword evidence="3" id="KW-0691">RNA editing</keyword>
<dbReference type="PROSITE" id="PS00467">
    <property type="entry name" value="RIBOSOMAL_L2"/>
    <property type="match status" value="1"/>
</dbReference>
<evidence type="ECO:0000259" key="10">
    <source>
        <dbReference type="SMART" id="SM01382"/>
    </source>
</evidence>
<dbReference type="SMART" id="SM01383">
    <property type="entry name" value="Ribosomal_L2"/>
    <property type="match status" value="1"/>
</dbReference>
<dbReference type="InterPro" id="IPR002171">
    <property type="entry name" value="Ribosomal_uL2"/>
</dbReference>
<dbReference type="Pfam" id="PF03947">
    <property type="entry name" value="Ribosomal_L2_C"/>
    <property type="match status" value="1"/>
</dbReference>
<dbReference type="PANTHER" id="PTHR13691">
    <property type="entry name" value="RIBOSOMAL PROTEIN L2"/>
    <property type="match status" value="1"/>
</dbReference>
<gene>
    <name evidence="12" type="ORF">LUZ61_000661</name>
</gene>
<feature type="domain" description="Large ribosomal subunit protein uL2 C-terminal" evidence="10">
    <location>
        <begin position="308"/>
        <end position="436"/>
    </location>
</feature>
<dbReference type="FunFam" id="4.10.950.10:FF:000001">
    <property type="entry name" value="50S ribosomal protein L2"/>
    <property type="match status" value="1"/>
</dbReference>
<keyword evidence="6" id="KW-0687">Ribonucleoprotein</keyword>
<proteinExistence type="inferred from homology"/>
<evidence type="ECO:0000259" key="11">
    <source>
        <dbReference type="SMART" id="SM01383"/>
    </source>
</evidence>
<accession>A0AAD6EQ38</accession>
<dbReference type="InterPro" id="IPR014722">
    <property type="entry name" value="Rib_uL2_dom2"/>
</dbReference>
<evidence type="ECO:0000256" key="1">
    <source>
        <dbReference type="ARBA" id="ARBA00004173"/>
    </source>
</evidence>
<dbReference type="GO" id="GO:0003735">
    <property type="term" value="F:structural constituent of ribosome"/>
    <property type="evidence" value="ECO:0007669"/>
    <property type="project" value="InterPro"/>
</dbReference>
<name>A0AAD6EQ38_9POAL</name>
<protein>
    <recommendedName>
        <fullName evidence="7">Large ribosomal subunit protein uL2m</fullName>
    </recommendedName>
    <alternativeName>
        <fullName evidence="8">60S ribosomal protein L2, mitochondrial</fullName>
    </alternativeName>
</protein>
<dbReference type="Gene3D" id="4.10.950.10">
    <property type="entry name" value="Ribosomal protein L2, domain 3"/>
    <property type="match status" value="1"/>
</dbReference>
<evidence type="ECO:0000313" key="13">
    <source>
        <dbReference type="Proteomes" id="UP001210211"/>
    </source>
</evidence>
<dbReference type="Proteomes" id="UP001210211">
    <property type="component" value="Unassembled WGS sequence"/>
</dbReference>
<feature type="compositionally biased region" description="Basic and acidic residues" evidence="9">
    <location>
        <begin position="413"/>
        <end position="423"/>
    </location>
</feature>
<dbReference type="InterPro" id="IPR012340">
    <property type="entry name" value="NA-bd_OB-fold"/>
</dbReference>
<dbReference type="InterPro" id="IPR022669">
    <property type="entry name" value="Ribosomal_uL2_C"/>
</dbReference>
<dbReference type="FunFam" id="2.40.50.140:FF:000254">
    <property type="entry name" value="Ribosomal protein L2 mitochondrion"/>
    <property type="match status" value="1"/>
</dbReference>
<keyword evidence="13" id="KW-1185">Reference proteome</keyword>
<feature type="domain" description="Large ribosomal subunit protein uL2 RNA-binding" evidence="11">
    <location>
        <begin position="31"/>
        <end position="111"/>
    </location>
</feature>
<comment type="similarity">
    <text evidence="2">Belongs to the universal ribosomal protein uL2 family.</text>
</comment>
<dbReference type="InterPro" id="IPR008991">
    <property type="entry name" value="Translation_prot_SH3-like_sf"/>
</dbReference>
<evidence type="ECO:0000256" key="6">
    <source>
        <dbReference type="ARBA" id="ARBA00023274"/>
    </source>
</evidence>
<dbReference type="GO" id="GO:0005762">
    <property type="term" value="C:mitochondrial large ribosomal subunit"/>
    <property type="evidence" value="ECO:0007669"/>
    <property type="project" value="TreeGrafter"/>
</dbReference>
<dbReference type="InterPro" id="IPR014726">
    <property type="entry name" value="Ribosomal_uL2_dom3"/>
</dbReference>
<evidence type="ECO:0000256" key="7">
    <source>
        <dbReference type="ARBA" id="ARBA00069872"/>
    </source>
</evidence>
<evidence type="ECO:0000256" key="8">
    <source>
        <dbReference type="ARBA" id="ARBA00078513"/>
    </source>
</evidence>
<dbReference type="EMBL" id="JAMRDG010000001">
    <property type="protein sequence ID" value="KAJ3696956.1"/>
    <property type="molecule type" value="Genomic_DNA"/>
</dbReference>
<dbReference type="InterPro" id="IPR022671">
    <property type="entry name" value="Ribosomal_uL2_CS"/>
</dbReference>
<dbReference type="Gene3D" id="2.30.30.30">
    <property type="match status" value="1"/>
</dbReference>
<evidence type="ECO:0000256" key="2">
    <source>
        <dbReference type="ARBA" id="ARBA00005636"/>
    </source>
</evidence>
<dbReference type="AlphaFoldDB" id="A0AAD6EQ38"/>
<reference evidence="12 13" key="1">
    <citation type="journal article" date="2022" name="Cell">
        <title>Repeat-based holocentromeres influence genome architecture and karyotype evolution.</title>
        <authorList>
            <person name="Hofstatter P.G."/>
            <person name="Thangavel G."/>
            <person name="Lux T."/>
            <person name="Neumann P."/>
            <person name="Vondrak T."/>
            <person name="Novak P."/>
            <person name="Zhang M."/>
            <person name="Costa L."/>
            <person name="Castellani M."/>
            <person name="Scott A."/>
            <person name="Toegelov H."/>
            <person name="Fuchs J."/>
            <person name="Mata-Sucre Y."/>
            <person name="Dias Y."/>
            <person name="Vanzela A.L.L."/>
            <person name="Huettel B."/>
            <person name="Almeida C.C.S."/>
            <person name="Simkova H."/>
            <person name="Souza G."/>
            <person name="Pedrosa-Harand A."/>
            <person name="Macas J."/>
            <person name="Mayer K.F.X."/>
            <person name="Houben A."/>
            <person name="Marques A."/>
        </authorList>
    </citation>
    <scope>NUCLEOTIDE SEQUENCE [LARGE SCALE GENOMIC DNA]</scope>
    <source>
        <strain evidence="12">RhyTen1mFocal</strain>
    </source>
</reference>
<evidence type="ECO:0000256" key="5">
    <source>
        <dbReference type="ARBA" id="ARBA00023128"/>
    </source>
</evidence>
<feature type="region of interest" description="Disordered" evidence="9">
    <location>
        <begin position="408"/>
        <end position="451"/>
    </location>
</feature>
<keyword evidence="5" id="KW-0496">Mitochondrion</keyword>
<dbReference type="SUPFAM" id="SSF50249">
    <property type="entry name" value="Nucleic acid-binding proteins"/>
    <property type="match status" value="1"/>
</dbReference>
<dbReference type="Gene3D" id="2.40.50.140">
    <property type="entry name" value="Nucleic acid-binding proteins"/>
    <property type="match status" value="1"/>
</dbReference>
<comment type="subcellular location">
    <subcellularLocation>
        <location evidence="1">Mitochondrion</location>
    </subcellularLocation>
</comment>
<evidence type="ECO:0000256" key="9">
    <source>
        <dbReference type="SAM" id="MobiDB-lite"/>
    </source>
</evidence>
<dbReference type="GO" id="GO:0032543">
    <property type="term" value="P:mitochondrial translation"/>
    <property type="evidence" value="ECO:0007669"/>
    <property type="project" value="TreeGrafter"/>
</dbReference>
<dbReference type="Pfam" id="PF00181">
    <property type="entry name" value="Ribosomal_L2_N"/>
    <property type="match status" value="1"/>
</dbReference>
<dbReference type="InterPro" id="IPR022666">
    <property type="entry name" value="Ribosomal_uL2_RNA-bd_dom"/>
</dbReference>
<dbReference type="SMART" id="SM01382">
    <property type="entry name" value="Ribosomal_L2_C"/>
    <property type="match status" value="1"/>
</dbReference>
<evidence type="ECO:0000256" key="3">
    <source>
        <dbReference type="ARBA" id="ARBA00022495"/>
    </source>
</evidence>
<sequence>MSSQAALSAMKDRVKVGALKRLTLSSSKTAGRNHAGRITSYHRGGGAKRLQRKVDVKRSTASVGVVERIEYDPNRSSRIALVRWIQGVQLRRQKNLQKVTESCTKSEILESTTADVSGRFSFAALSGGVGQEKVASSVLYSSLGKGEIPSIQSGGSLSLPRIALAGAKPSFFAPEVRGNEEGKETFSLSEIQKWAADGVLWAQRMKRQAALSWQNDLRHKSLLSAQASGFSSLAAKSANTIQGPKKKLDCVPVSYILASHECVPGTTVMNCDSSKPSKSRVILHGKSQSGAPSPRSVARQYDILDLNSKVGNCIPLANVRIGTWVHDIECRPGQGGKLVRAAGTYAKVVKEPGAQCVLRLPSGNEKTVDSRCRATIGIVSNPSHGAQKLRKAGQSRWLGRRPVVRGVAMNPVDHPHGGGEGRTKGGRPSVSPWGKPTKAGYRSPSVMKRKA</sequence>
<dbReference type="FunFam" id="2.30.30.30:FF:000001">
    <property type="entry name" value="50S ribosomal protein L2"/>
    <property type="match status" value="1"/>
</dbReference>
<dbReference type="SUPFAM" id="SSF50104">
    <property type="entry name" value="Translation proteins SH3-like domain"/>
    <property type="match status" value="1"/>
</dbReference>
<evidence type="ECO:0000313" key="12">
    <source>
        <dbReference type="EMBL" id="KAJ3696956.1"/>
    </source>
</evidence>
<keyword evidence="4" id="KW-0689">Ribosomal protein</keyword>
<dbReference type="PANTHER" id="PTHR13691:SF63">
    <property type="entry name" value="RIBOSOMAL PROTEIN L2"/>
    <property type="match status" value="1"/>
</dbReference>
<evidence type="ECO:0000256" key="4">
    <source>
        <dbReference type="ARBA" id="ARBA00022980"/>
    </source>
</evidence>
<dbReference type="GO" id="GO:0003723">
    <property type="term" value="F:RNA binding"/>
    <property type="evidence" value="ECO:0007669"/>
    <property type="project" value="TreeGrafter"/>
</dbReference>
<organism evidence="12 13">
    <name type="scientific">Rhynchospora tenuis</name>
    <dbReference type="NCBI Taxonomy" id="198213"/>
    <lineage>
        <taxon>Eukaryota</taxon>
        <taxon>Viridiplantae</taxon>
        <taxon>Streptophyta</taxon>
        <taxon>Embryophyta</taxon>
        <taxon>Tracheophyta</taxon>
        <taxon>Spermatophyta</taxon>
        <taxon>Magnoliopsida</taxon>
        <taxon>Liliopsida</taxon>
        <taxon>Poales</taxon>
        <taxon>Cyperaceae</taxon>
        <taxon>Cyperoideae</taxon>
        <taxon>Rhynchosporeae</taxon>
        <taxon>Rhynchospora</taxon>
    </lineage>
</organism>
<comment type="caution">
    <text evidence="12">The sequence shown here is derived from an EMBL/GenBank/DDBJ whole genome shotgun (WGS) entry which is preliminary data.</text>
</comment>